<dbReference type="Proteomes" id="UP001500467">
    <property type="component" value="Unassembled WGS sequence"/>
</dbReference>
<dbReference type="EMBL" id="BAAALM010000007">
    <property type="protein sequence ID" value="GAA1203232.1"/>
    <property type="molecule type" value="Genomic_DNA"/>
</dbReference>
<accession>A0ABN1VD85</accession>
<protein>
    <recommendedName>
        <fullName evidence="5">DUF4190 domain-containing protein</fullName>
    </recommendedName>
</protein>
<keyword evidence="4" id="KW-1185">Reference proteome</keyword>
<keyword evidence="2" id="KW-0812">Transmembrane</keyword>
<evidence type="ECO:0000313" key="4">
    <source>
        <dbReference type="Proteomes" id="UP001500467"/>
    </source>
</evidence>
<keyword evidence="2" id="KW-1133">Transmembrane helix</keyword>
<feature type="transmembrane region" description="Helical" evidence="2">
    <location>
        <begin position="68"/>
        <end position="88"/>
    </location>
</feature>
<evidence type="ECO:0000313" key="3">
    <source>
        <dbReference type="EMBL" id="GAA1203232.1"/>
    </source>
</evidence>
<organism evidence="3 4">
    <name type="scientific">Prauserella alba</name>
    <dbReference type="NCBI Taxonomy" id="176898"/>
    <lineage>
        <taxon>Bacteria</taxon>
        <taxon>Bacillati</taxon>
        <taxon>Actinomycetota</taxon>
        <taxon>Actinomycetes</taxon>
        <taxon>Pseudonocardiales</taxon>
        <taxon>Pseudonocardiaceae</taxon>
        <taxon>Prauserella</taxon>
    </lineage>
</organism>
<reference evidence="3 4" key="1">
    <citation type="journal article" date="2019" name="Int. J. Syst. Evol. Microbiol.">
        <title>The Global Catalogue of Microorganisms (GCM) 10K type strain sequencing project: providing services to taxonomists for standard genome sequencing and annotation.</title>
        <authorList>
            <consortium name="The Broad Institute Genomics Platform"/>
            <consortium name="The Broad Institute Genome Sequencing Center for Infectious Disease"/>
            <person name="Wu L."/>
            <person name="Ma J."/>
        </authorList>
    </citation>
    <scope>NUCLEOTIDE SEQUENCE [LARGE SCALE GENOMIC DNA]</scope>
    <source>
        <strain evidence="3 4">JCM 13022</strain>
    </source>
</reference>
<name>A0ABN1VD85_9PSEU</name>
<dbReference type="RefSeq" id="WP_253853119.1">
    <property type="nucleotide sequence ID" value="NZ_BAAALM010000007.1"/>
</dbReference>
<comment type="caution">
    <text evidence="3">The sequence shown here is derived from an EMBL/GenBank/DDBJ whole genome shotgun (WGS) entry which is preliminary data.</text>
</comment>
<feature type="transmembrane region" description="Helical" evidence="2">
    <location>
        <begin position="100"/>
        <end position="118"/>
    </location>
</feature>
<feature type="compositionally biased region" description="Low complexity" evidence="1">
    <location>
        <begin position="24"/>
        <end position="35"/>
    </location>
</feature>
<evidence type="ECO:0000256" key="2">
    <source>
        <dbReference type="SAM" id="Phobius"/>
    </source>
</evidence>
<sequence length="119" mass="11718">MNTNPQHPGTPYSPQSAPYPPTSQPTGGQAQPSPSGGGFATLAGAALLTFACGMAVLIGYLMIGSFGAIIGIFGAIFGVVWLAGVHGGKVFPREGFPTKSLGGLAAASAVLLALAAAMT</sequence>
<gene>
    <name evidence="3" type="ORF">GCM10009675_20880</name>
</gene>
<feature type="region of interest" description="Disordered" evidence="1">
    <location>
        <begin position="1"/>
        <end position="35"/>
    </location>
</feature>
<keyword evidence="2" id="KW-0472">Membrane</keyword>
<evidence type="ECO:0008006" key="5">
    <source>
        <dbReference type="Google" id="ProtNLM"/>
    </source>
</evidence>
<feature type="transmembrane region" description="Helical" evidence="2">
    <location>
        <begin position="39"/>
        <end position="61"/>
    </location>
</feature>
<proteinExistence type="predicted"/>
<feature type="compositionally biased region" description="Polar residues" evidence="1">
    <location>
        <begin position="1"/>
        <end position="16"/>
    </location>
</feature>
<evidence type="ECO:0000256" key="1">
    <source>
        <dbReference type="SAM" id="MobiDB-lite"/>
    </source>
</evidence>